<reference evidence="1 2" key="1">
    <citation type="submission" date="2013-08" db="EMBL/GenBank/DDBJ databases">
        <authorList>
            <person name="Huang J."/>
            <person name="Wang G."/>
        </authorList>
    </citation>
    <scope>NUCLEOTIDE SEQUENCE [LARGE SCALE GENOMIC DNA]</scope>
    <source>
        <strain evidence="1 2">BH030004</strain>
    </source>
</reference>
<organism evidence="1 2">
    <name type="scientific">Pontibacillus marinus BH030004 = DSM 16465</name>
    <dbReference type="NCBI Taxonomy" id="1385511"/>
    <lineage>
        <taxon>Bacteria</taxon>
        <taxon>Bacillati</taxon>
        <taxon>Bacillota</taxon>
        <taxon>Bacilli</taxon>
        <taxon>Bacillales</taxon>
        <taxon>Bacillaceae</taxon>
        <taxon>Pontibacillus</taxon>
    </lineage>
</organism>
<gene>
    <name evidence="1" type="ORF">N783_06415</name>
</gene>
<dbReference type="RefSeq" id="WP_027447739.1">
    <property type="nucleotide sequence ID" value="NZ_AULJ01000090.1"/>
</dbReference>
<dbReference type="STRING" id="1385511.GCA_000425225_04291"/>
<sequence length="60" mass="6872">MNRSRIRNLVHWKIMILLSIVIWIGISKVAASSDPSEVEEYGNDSPLQLAEEVIPHKHHL</sequence>
<comment type="caution">
    <text evidence="1">The sequence shown here is derived from an EMBL/GenBank/DDBJ whole genome shotgun (WGS) entry which is preliminary data.</text>
</comment>
<dbReference type="AlphaFoldDB" id="A0A0A5FTA5"/>
<dbReference type="EMBL" id="AVPF01000149">
    <property type="protein sequence ID" value="KGX83124.1"/>
    <property type="molecule type" value="Genomic_DNA"/>
</dbReference>
<accession>A0A0A5FTA5</accession>
<name>A0A0A5FTA5_9BACI</name>
<keyword evidence="2" id="KW-1185">Reference proteome</keyword>
<evidence type="ECO:0000313" key="1">
    <source>
        <dbReference type="EMBL" id="KGX83124.1"/>
    </source>
</evidence>
<dbReference type="Proteomes" id="UP000030403">
    <property type="component" value="Unassembled WGS sequence"/>
</dbReference>
<proteinExistence type="predicted"/>
<protein>
    <submittedName>
        <fullName evidence="1">Uncharacterized protein</fullName>
    </submittedName>
</protein>
<evidence type="ECO:0000313" key="2">
    <source>
        <dbReference type="Proteomes" id="UP000030403"/>
    </source>
</evidence>